<evidence type="ECO:0000313" key="1">
    <source>
        <dbReference type="EMBL" id="EGH11642.1"/>
    </source>
</evidence>
<sequence length="66" mass="7474">MKNQIVGQQQVVVGFQARRGLPGFTDECGGFDIKIRNRLPLQAESRPGLWRARFEVLACPSDYVPR</sequence>
<comment type="caution">
    <text evidence="1">The sequence shown here is derived from an EMBL/GenBank/DDBJ whole genome shotgun (WGS) entry which is preliminary data.</text>
</comment>
<dbReference type="HOGENOM" id="CLU_2827982_0_0_6"/>
<protein>
    <submittedName>
        <fullName evidence="1">Uncharacterized protein</fullName>
    </submittedName>
</protein>
<name>F3C3R8_PSESG</name>
<dbReference type="AlphaFoldDB" id="F3C3R8"/>
<reference evidence="1 2" key="1">
    <citation type="journal article" date="2011" name="PLoS Pathog.">
        <title>Dynamic evolution of pathogenicity revealed by sequencing and comparative genomics of 19 Pseudomonas syringae isolates.</title>
        <authorList>
            <person name="Baltrus D.A."/>
            <person name="Nishimura M.T."/>
            <person name="Romanchuk A."/>
            <person name="Chang J.H."/>
            <person name="Mukhtar M.S."/>
            <person name="Cherkis K."/>
            <person name="Roach J."/>
            <person name="Grant S.R."/>
            <person name="Jones C.D."/>
            <person name="Dangl J.L."/>
        </authorList>
    </citation>
    <scope>NUCLEOTIDE SEQUENCE [LARGE SCALE GENOMIC DNA]</scope>
    <source>
        <strain evidence="2">race 4</strain>
    </source>
</reference>
<dbReference type="EMBL" id="ADWY01000486">
    <property type="protein sequence ID" value="EGH11642.1"/>
    <property type="molecule type" value="Genomic_DNA"/>
</dbReference>
<gene>
    <name evidence="1" type="ORF">Pgy4_11187</name>
</gene>
<evidence type="ECO:0000313" key="2">
    <source>
        <dbReference type="Proteomes" id="UP000005466"/>
    </source>
</evidence>
<dbReference type="Proteomes" id="UP000005466">
    <property type="component" value="Unassembled WGS sequence"/>
</dbReference>
<accession>F3C3R8</accession>
<proteinExistence type="predicted"/>
<organism evidence="1 2">
    <name type="scientific">Pseudomonas savastanoi pv. glycinea str. race 4</name>
    <dbReference type="NCBI Taxonomy" id="875330"/>
    <lineage>
        <taxon>Bacteria</taxon>
        <taxon>Pseudomonadati</taxon>
        <taxon>Pseudomonadota</taxon>
        <taxon>Gammaproteobacteria</taxon>
        <taxon>Pseudomonadales</taxon>
        <taxon>Pseudomonadaceae</taxon>
        <taxon>Pseudomonas</taxon>
    </lineage>
</organism>
<dbReference type="BioCyc" id="PSYR875330:G11XH-2322-MONOMER"/>